<keyword evidence="3" id="KW-1185">Reference proteome</keyword>
<feature type="compositionally biased region" description="Basic and acidic residues" evidence="1">
    <location>
        <begin position="58"/>
        <end position="74"/>
    </location>
</feature>
<gene>
    <name evidence="2" type="ORF">RhiirA4_457592</name>
</gene>
<evidence type="ECO:0000313" key="3">
    <source>
        <dbReference type="Proteomes" id="UP000234323"/>
    </source>
</evidence>
<accession>A0A2I1GAI2</accession>
<feature type="compositionally biased region" description="Basic and acidic residues" evidence="1">
    <location>
        <begin position="20"/>
        <end position="48"/>
    </location>
</feature>
<comment type="caution">
    <text evidence="2">The sequence shown here is derived from an EMBL/GenBank/DDBJ whole genome shotgun (WGS) entry which is preliminary data.</text>
</comment>
<proteinExistence type="predicted"/>
<evidence type="ECO:0000313" key="2">
    <source>
        <dbReference type="EMBL" id="PKY43581.1"/>
    </source>
</evidence>
<dbReference type="EMBL" id="LLXI01000261">
    <property type="protein sequence ID" value="PKY43581.1"/>
    <property type="molecule type" value="Genomic_DNA"/>
</dbReference>
<evidence type="ECO:0000256" key="1">
    <source>
        <dbReference type="SAM" id="MobiDB-lite"/>
    </source>
</evidence>
<dbReference type="Proteomes" id="UP000234323">
    <property type="component" value="Unassembled WGS sequence"/>
</dbReference>
<sequence>MSIVELRKNGANVFQGRPIQKSEAEKEAHRPEVEQLEERKSGRAEQKVGRSHGMKPQRNQDAEKDGLAESESKDGSPIVSRLRRVESNSS</sequence>
<dbReference type="AlphaFoldDB" id="A0A2I1GAI2"/>
<name>A0A2I1GAI2_9GLOM</name>
<reference evidence="2 3" key="1">
    <citation type="submission" date="2015-10" db="EMBL/GenBank/DDBJ databases">
        <title>Genome analyses suggest a sexual origin of heterokaryosis in a supposedly ancient asexual fungus.</title>
        <authorList>
            <person name="Ropars J."/>
            <person name="Sedzielewska K."/>
            <person name="Noel J."/>
            <person name="Charron P."/>
            <person name="Farinelli L."/>
            <person name="Marton T."/>
            <person name="Kruger M."/>
            <person name="Pelin A."/>
            <person name="Brachmann A."/>
            <person name="Corradi N."/>
        </authorList>
    </citation>
    <scope>NUCLEOTIDE SEQUENCE [LARGE SCALE GENOMIC DNA]</scope>
    <source>
        <strain evidence="2 3">A4</strain>
    </source>
</reference>
<feature type="region of interest" description="Disordered" evidence="1">
    <location>
        <begin position="1"/>
        <end position="90"/>
    </location>
</feature>
<organism evidence="2 3">
    <name type="scientific">Rhizophagus irregularis</name>
    <dbReference type="NCBI Taxonomy" id="588596"/>
    <lineage>
        <taxon>Eukaryota</taxon>
        <taxon>Fungi</taxon>
        <taxon>Fungi incertae sedis</taxon>
        <taxon>Mucoromycota</taxon>
        <taxon>Glomeromycotina</taxon>
        <taxon>Glomeromycetes</taxon>
        <taxon>Glomerales</taxon>
        <taxon>Glomeraceae</taxon>
        <taxon>Rhizophagus</taxon>
    </lineage>
</organism>
<protein>
    <submittedName>
        <fullName evidence="2">Uncharacterized protein</fullName>
    </submittedName>
</protein>